<gene>
    <name evidence="2" type="ORF">FBY41_2910</name>
</gene>
<feature type="region of interest" description="Disordered" evidence="1">
    <location>
        <begin position="1"/>
        <end position="33"/>
    </location>
</feature>
<evidence type="ECO:0000313" key="2">
    <source>
        <dbReference type="EMBL" id="TQM62866.1"/>
    </source>
</evidence>
<keyword evidence="3" id="KW-1185">Reference proteome</keyword>
<sequence>MWSEGERRGAPPGHAPDGRRTSPSPSRPGQPTARLRRTLMATDTDGPVDLYVAAYLDEDAARGDWDAIKQLADDDVIKVEGLILVSRGTDGKINVKDDFHTTGKGAAWGAVGGAIVGLIFPPSMLAGALVGAGAGAGVGGLISHSEKADIRDDVQDSLPLDSSGIVGMFDEQWEAAVDQALTKASTVSKNKVDATSAKALTDAVKSV</sequence>
<organism evidence="2 3">
    <name type="scientific">Humibacillus xanthopallidus</name>
    <dbReference type="NCBI Taxonomy" id="412689"/>
    <lineage>
        <taxon>Bacteria</taxon>
        <taxon>Bacillati</taxon>
        <taxon>Actinomycetota</taxon>
        <taxon>Actinomycetes</taxon>
        <taxon>Micrococcales</taxon>
        <taxon>Intrasporangiaceae</taxon>
        <taxon>Humibacillus</taxon>
    </lineage>
</organism>
<reference evidence="2 3" key="1">
    <citation type="submission" date="2019-06" db="EMBL/GenBank/DDBJ databases">
        <title>Genome sequencing of plant associated microbes to promote plant fitness in Sorghum bicolor and Oryza sativa.</title>
        <authorList>
            <person name="Coleman-Derr D."/>
        </authorList>
    </citation>
    <scope>NUCLEOTIDE SEQUENCE [LARGE SCALE GENOMIC DNA]</scope>
    <source>
        <strain evidence="2 3">KV-663</strain>
    </source>
</reference>
<name>A0A543HX11_9MICO</name>
<dbReference type="EMBL" id="VFPM01000002">
    <property type="protein sequence ID" value="TQM62866.1"/>
    <property type="molecule type" value="Genomic_DNA"/>
</dbReference>
<comment type="caution">
    <text evidence="2">The sequence shown here is derived from an EMBL/GenBank/DDBJ whole genome shotgun (WGS) entry which is preliminary data.</text>
</comment>
<dbReference type="AlphaFoldDB" id="A0A543HX11"/>
<accession>A0A543HX11</accession>
<dbReference type="InterPro" id="IPR009200">
    <property type="entry name" value="DUF1269_membrane"/>
</dbReference>
<proteinExistence type="predicted"/>
<dbReference type="Proteomes" id="UP000316747">
    <property type="component" value="Unassembled WGS sequence"/>
</dbReference>
<evidence type="ECO:0000256" key="1">
    <source>
        <dbReference type="SAM" id="MobiDB-lite"/>
    </source>
</evidence>
<evidence type="ECO:0000313" key="3">
    <source>
        <dbReference type="Proteomes" id="UP000316747"/>
    </source>
</evidence>
<protein>
    <submittedName>
        <fullName evidence="2">Putative membrane protein</fullName>
    </submittedName>
</protein>
<dbReference type="Pfam" id="PF06897">
    <property type="entry name" value="DUF1269"/>
    <property type="match status" value="1"/>
</dbReference>